<accession>A0ABU4HWJ2</accession>
<keyword evidence="3" id="KW-0731">Sigma factor</keyword>
<dbReference type="SUPFAM" id="SSF88946">
    <property type="entry name" value="Sigma2 domain of RNA polymerase sigma factors"/>
    <property type="match status" value="1"/>
</dbReference>
<feature type="domain" description="RNA polymerase sigma factor 70 region 4 type 2" evidence="8">
    <location>
        <begin position="128"/>
        <end position="179"/>
    </location>
</feature>
<dbReference type="InterPro" id="IPR007627">
    <property type="entry name" value="RNA_pol_sigma70_r2"/>
</dbReference>
<reference evidence="9 10" key="2">
    <citation type="submission" date="2023-10" db="EMBL/GenBank/DDBJ databases">
        <authorList>
            <person name="Han X.F."/>
        </authorList>
    </citation>
    <scope>NUCLEOTIDE SEQUENCE [LARGE SCALE GENOMIC DNA]</scope>
    <source>
        <strain evidence="9 10">KCTC 39840</strain>
    </source>
</reference>
<dbReference type="EMBL" id="JAWSTH010000078">
    <property type="protein sequence ID" value="MDW5597194.1"/>
    <property type="molecule type" value="Genomic_DNA"/>
</dbReference>
<dbReference type="InterPro" id="IPR014284">
    <property type="entry name" value="RNA_pol_sigma-70_dom"/>
</dbReference>
<dbReference type="PANTHER" id="PTHR43133:SF8">
    <property type="entry name" value="RNA POLYMERASE SIGMA FACTOR HI_1459-RELATED"/>
    <property type="match status" value="1"/>
</dbReference>
<evidence type="ECO:0000256" key="6">
    <source>
        <dbReference type="SAM" id="Phobius"/>
    </source>
</evidence>
<organism evidence="9 10">
    <name type="scientific">Conexibacter stalactiti</name>
    <dbReference type="NCBI Taxonomy" id="1940611"/>
    <lineage>
        <taxon>Bacteria</taxon>
        <taxon>Bacillati</taxon>
        <taxon>Actinomycetota</taxon>
        <taxon>Thermoleophilia</taxon>
        <taxon>Solirubrobacterales</taxon>
        <taxon>Conexibacteraceae</taxon>
        <taxon>Conexibacter</taxon>
    </lineage>
</organism>
<dbReference type="Gene3D" id="1.10.1740.10">
    <property type="match status" value="1"/>
</dbReference>
<evidence type="ECO:0000259" key="7">
    <source>
        <dbReference type="Pfam" id="PF04542"/>
    </source>
</evidence>
<dbReference type="InterPro" id="IPR013324">
    <property type="entry name" value="RNA_pol_sigma_r3/r4-like"/>
</dbReference>
<keyword evidence="4" id="KW-0238">DNA-binding</keyword>
<keyword evidence="6" id="KW-0812">Transmembrane</keyword>
<dbReference type="CDD" id="cd06171">
    <property type="entry name" value="Sigma70_r4"/>
    <property type="match status" value="1"/>
</dbReference>
<dbReference type="Proteomes" id="UP001284601">
    <property type="component" value="Unassembled WGS sequence"/>
</dbReference>
<name>A0ABU4HWJ2_9ACTN</name>
<proteinExistence type="inferred from homology"/>
<dbReference type="Gene3D" id="1.10.10.10">
    <property type="entry name" value="Winged helix-like DNA-binding domain superfamily/Winged helix DNA-binding domain"/>
    <property type="match status" value="1"/>
</dbReference>
<protein>
    <submittedName>
        <fullName evidence="9">Sigma-70 family RNA polymerase sigma factor</fullName>
    </submittedName>
</protein>
<keyword evidence="10" id="KW-1185">Reference proteome</keyword>
<dbReference type="InterPro" id="IPR013325">
    <property type="entry name" value="RNA_pol_sigma_r2"/>
</dbReference>
<comment type="similarity">
    <text evidence="1">Belongs to the sigma-70 factor family. ECF subfamily.</text>
</comment>
<dbReference type="PANTHER" id="PTHR43133">
    <property type="entry name" value="RNA POLYMERASE ECF-TYPE SIGMA FACTO"/>
    <property type="match status" value="1"/>
</dbReference>
<keyword evidence="6" id="KW-1133">Transmembrane helix</keyword>
<gene>
    <name evidence="9" type="ORF">R7226_22800</name>
</gene>
<feature type="domain" description="RNA polymerase sigma-70 region 2" evidence="7">
    <location>
        <begin position="28"/>
        <end position="95"/>
    </location>
</feature>
<reference evidence="10" key="1">
    <citation type="submission" date="2023-07" db="EMBL/GenBank/DDBJ databases">
        <title>Conexibacter stalactiti sp. nov., isolated from stalactites in a lava cave and emended description of the genus Conexibacter.</title>
        <authorList>
            <person name="Lee S.D."/>
        </authorList>
    </citation>
    <scope>NUCLEOTIDE SEQUENCE [LARGE SCALE GENOMIC DNA]</scope>
    <source>
        <strain evidence="10">KCTC 39840</strain>
    </source>
</reference>
<evidence type="ECO:0000256" key="3">
    <source>
        <dbReference type="ARBA" id="ARBA00023082"/>
    </source>
</evidence>
<keyword evidence="6" id="KW-0472">Membrane</keyword>
<dbReference type="SUPFAM" id="SSF88659">
    <property type="entry name" value="Sigma3 and sigma4 domains of RNA polymerase sigma factors"/>
    <property type="match status" value="1"/>
</dbReference>
<dbReference type="InterPro" id="IPR013249">
    <property type="entry name" value="RNA_pol_sigma70_r4_t2"/>
</dbReference>
<evidence type="ECO:0000313" key="10">
    <source>
        <dbReference type="Proteomes" id="UP001284601"/>
    </source>
</evidence>
<evidence type="ECO:0000256" key="5">
    <source>
        <dbReference type="ARBA" id="ARBA00023163"/>
    </source>
</evidence>
<feature type="transmembrane region" description="Helical" evidence="6">
    <location>
        <begin position="183"/>
        <end position="205"/>
    </location>
</feature>
<dbReference type="InterPro" id="IPR036388">
    <property type="entry name" value="WH-like_DNA-bd_sf"/>
</dbReference>
<dbReference type="Pfam" id="PF08281">
    <property type="entry name" value="Sigma70_r4_2"/>
    <property type="match status" value="1"/>
</dbReference>
<dbReference type="InterPro" id="IPR039425">
    <property type="entry name" value="RNA_pol_sigma-70-like"/>
</dbReference>
<evidence type="ECO:0000256" key="4">
    <source>
        <dbReference type="ARBA" id="ARBA00023125"/>
    </source>
</evidence>
<keyword evidence="5" id="KW-0804">Transcription</keyword>
<evidence type="ECO:0000256" key="2">
    <source>
        <dbReference type="ARBA" id="ARBA00023015"/>
    </source>
</evidence>
<comment type="caution">
    <text evidence="9">The sequence shown here is derived from an EMBL/GenBank/DDBJ whole genome shotgun (WGS) entry which is preliminary data.</text>
</comment>
<sequence length="515" mass="54880">MGTIREQRDDATLLAAAAAGDGDAFTAFYTRHAPAVASVLLRETRDRDQAADLVADVFAVALRRAPQYRAEHPTALPWLCGIARNKAHESRRQRRGQERIRQRLGGSATLIAEDDLDRVAELADHDGSVLALLDRLPDPQRAAVHARVVEERDYADIAREQGSSEAAVRQRVSRALTWLRAQLTVATVTFVGLVVAATAALTLVGGSERPGGGPKDTLPALLEQLRRPPHADDAPAAVVELARTWAAEDKAWAPGTIDPGAVRQLGRGAAGIHLHIAPVTAPAGTPTTTAASGPTSGYLILADAAGRPLRRPYGLNAAMPNDASFMRYDLSTPDAPPSAMRSLQLQVVPDGVARLDYRYATTRNLLSGPTERRSVAVRGNAAVVELRGRLAHAPLLDITAYDAGGAVVSRTRPSITDGGPVDPRAVCRDVALPAGPTRRPRLTRDATVRDLCAASGLPLRAHREADGELLLRYPGGVMVQADADGKVGAQIWGSATGPFPPRNMLMFSPSWPLQR</sequence>
<dbReference type="RefSeq" id="WP_318599658.1">
    <property type="nucleotide sequence ID" value="NZ_JAWSTH010000078.1"/>
</dbReference>
<evidence type="ECO:0000256" key="1">
    <source>
        <dbReference type="ARBA" id="ARBA00010641"/>
    </source>
</evidence>
<dbReference type="NCBIfam" id="TIGR02937">
    <property type="entry name" value="sigma70-ECF"/>
    <property type="match status" value="1"/>
</dbReference>
<evidence type="ECO:0000313" key="9">
    <source>
        <dbReference type="EMBL" id="MDW5597194.1"/>
    </source>
</evidence>
<keyword evidence="2" id="KW-0805">Transcription regulation</keyword>
<evidence type="ECO:0000259" key="8">
    <source>
        <dbReference type="Pfam" id="PF08281"/>
    </source>
</evidence>
<dbReference type="Pfam" id="PF04542">
    <property type="entry name" value="Sigma70_r2"/>
    <property type="match status" value="1"/>
</dbReference>